<accession>A0A1W1V5I3</accession>
<dbReference type="STRING" id="656914.SAMN00017405_0490"/>
<dbReference type="EMBL" id="FWWT01000016">
    <property type="protein sequence ID" value="SMB88545.1"/>
    <property type="molecule type" value="Genomic_DNA"/>
</dbReference>
<dbReference type="OrthoDB" id="419816at2"/>
<dbReference type="AlphaFoldDB" id="A0A1W1V5I3"/>
<protein>
    <recommendedName>
        <fullName evidence="3">Transposase (putative) YhgA-like domain-containing protein</fullName>
    </recommendedName>
</protein>
<evidence type="ECO:0000313" key="1">
    <source>
        <dbReference type="EMBL" id="SMB88545.1"/>
    </source>
</evidence>
<organism evidence="1 2">
    <name type="scientific">Desulfonispora thiosulfatigenes DSM 11270</name>
    <dbReference type="NCBI Taxonomy" id="656914"/>
    <lineage>
        <taxon>Bacteria</taxon>
        <taxon>Bacillati</taxon>
        <taxon>Bacillota</taxon>
        <taxon>Clostridia</taxon>
        <taxon>Eubacteriales</taxon>
        <taxon>Peptococcaceae</taxon>
        <taxon>Desulfonispora</taxon>
    </lineage>
</organism>
<sequence>MFKYFARLHEKYQRKILPIVIYSHDNKEKEPDNYKLEFSFLKVLEFNFMRLQLNNEPWRNYIRSNNPVAAALISKMNYSKEEKISVKIEFTRMLANMQLDIARSTILTAFFENYVKLTTEEDQYNKMLIEELTPQEVSSVIEITTSYHEKGREEGIREGEKEGRKEVAKNLILLGIEIDKIMEATKLSREEIKKLISE</sequence>
<reference evidence="1 2" key="1">
    <citation type="submission" date="2017-04" db="EMBL/GenBank/DDBJ databases">
        <authorList>
            <person name="Afonso C.L."/>
            <person name="Miller P.J."/>
            <person name="Scott M.A."/>
            <person name="Spackman E."/>
            <person name="Goraichik I."/>
            <person name="Dimitrov K.M."/>
            <person name="Suarez D.L."/>
            <person name="Swayne D.E."/>
        </authorList>
    </citation>
    <scope>NUCLEOTIDE SEQUENCE [LARGE SCALE GENOMIC DNA]</scope>
    <source>
        <strain evidence="1 2">DSM 11270</strain>
    </source>
</reference>
<dbReference type="Proteomes" id="UP000192731">
    <property type="component" value="Unassembled WGS sequence"/>
</dbReference>
<dbReference type="PANTHER" id="PTHR35586">
    <property type="entry name" value="SLL1691 PROTEIN"/>
    <property type="match status" value="1"/>
</dbReference>
<dbReference type="RefSeq" id="WP_084052882.1">
    <property type="nucleotide sequence ID" value="NZ_FWWT01000016.1"/>
</dbReference>
<proteinExistence type="predicted"/>
<gene>
    <name evidence="1" type="ORF">SAMN00017405_0490</name>
</gene>
<keyword evidence="2" id="KW-1185">Reference proteome</keyword>
<name>A0A1W1V5I3_DESTI</name>
<evidence type="ECO:0008006" key="3">
    <source>
        <dbReference type="Google" id="ProtNLM"/>
    </source>
</evidence>
<dbReference type="PANTHER" id="PTHR35586:SF1">
    <property type="entry name" value="SLL1691 PROTEIN"/>
    <property type="match status" value="1"/>
</dbReference>
<evidence type="ECO:0000313" key="2">
    <source>
        <dbReference type="Proteomes" id="UP000192731"/>
    </source>
</evidence>